<comment type="caution">
    <text evidence="3">The sequence shown here is derived from an EMBL/GenBank/DDBJ whole genome shotgun (WGS) entry which is preliminary data.</text>
</comment>
<keyword evidence="4" id="KW-1185">Reference proteome</keyword>
<evidence type="ECO:0000313" key="3">
    <source>
        <dbReference type="EMBL" id="PWS35814.1"/>
    </source>
</evidence>
<gene>
    <name evidence="3" type="ORF">DFH01_19760</name>
</gene>
<evidence type="ECO:0000259" key="2">
    <source>
        <dbReference type="Pfam" id="PF07589"/>
    </source>
</evidence>
<keyword evidence="1" id="KW-0732">Signal</keyword>
<dbReference type="Proteomes" id="UP000245765">
    <property type="component" value="Unassembled WGS sequence"/>
</dbReference>
<dbReference type="AlphaFoldDB" id="A0A317F9S3"/>
<evidence type="ECO:0000313" key="4">
    <source>
        <dbReference type="Proteomes" id="UP000245765"/>
    </source>
</evidence>
<dbReference type="NCBIfam" id="TIGR02595">
    <property type="entry name" value="PEP_CTERM"/>
    <property type="match status" value="1"/>
</dbReference>
<protein>
    <recommendedName>
        <fullName evidence="2">Ice-binding protein C-terminal domain-containing protein</fullName>
    </recommendedName>
</protein>
<sequence length="238" mass="24529">MALARVGGPRMKKSSLLGIAAAALLGVGQAQAGSFDFTTLGAENTALATSVVVGGVTAEGFNNNLSTPANLWLRNVTNDHGLGVCSEGASACRSGGGDVNELDNDGSNEFIRLTLPTGELWETLWVSSLDGGGSGGSEEGRLQWSNDPTFGSVIGSANFAYTGGSVEKEILASIAGFDTSAKYLLFSHPGSVGDDNDYLVWKGTTVADPNFIPAPEPASLTLLGAGIFAMGLARRRRR</sequence>
<name>A0A317F9S3_9PROT</name>
<dbReference type="InterPro" id="IPR013424">
    <property type="entry name" value="Ice-binding_C"/>
</dbReference>
<dbReference type="Pfam" id="PF07589">
    <property type="entry name" value="PEP-CTERM"/>
    <property type="match status" value="1"/>
</dbReference>
<reference evidence="4" key="1">
    <citation type="submission" date="2018-05" db="EMBL/GenBank/DDBJ databases">
        <authorList>
            <person name="Du Z."/>
            <person name="Wang X."/>
        </authorList>
    </citation>
    <scope>NUCLEOTIDE SEQUENCE [LARGE SCALE GENOMIC DNA]</scope>
    <source>
        <strain evidence="4">CQN31</strain>
    </source>
</reference>
<accession>A0A317F9S3</accession>
<dbReference type="EMBL" id="QGNA01000004">
    <property type="protein sequence ID" value="PWS35814.1"/>
    <property type="molecule type" value="Genomic_DNA"/>
</dbReference>
<evidence type="ECO:0000256" key="1">
    <source>
        <dbReference type="SAM" id="SignalP"/>
    </source>
</evidence>
<proteinExistence type="predicted"/>
<feature type="domain" description="Ice-binding protein C-terminal" evidence="2">
    <location>
        <begin position="213"/>
        <end position="237"/>
    </location>
</feature>
<organism evidence="3 4">
    <name type="scientific">Falsiroseomonas bella</name>
    <dbReference type="NCBI Taxonomy" id="2184016"/>
    <lineage>
        <taxon>Bacteria</taxon>
        <taxon>Pseudomonadati</taxon>
        <taxon>Pseudomonadota</taxon>
        <taxon>Alphaproteobacteria</taxon>
        <taxon>Acetobacterales</taxon>
        <taxon>Roseomonadaceae</taxon>
        <taxon>Falsiroseomonas</taxon>
    </lineage>
</organism>
<feature type="chain" id="PRO_5016425484" description="Ice-binding protein C-terminal domain-containing protein" evidence="1">
    <location>
        <begin position="33"/>
        <end position="238"/>
    </location>
</feature>
<feature type="signal peptide" evidence="1">
    <location>
        <begin position="1"/>
        <end position="32"/>
    </location>
</feature>